<dbReference type="Gene3D" id="3.20.20.210">
    <property type="match status" value="1"/>
</dbReference>
<protein>
    <submittedName>
        <fullName evidence="2">Uroporphyrinogen decarboxylase</fullName>
    </submittedName>
</protein>
<evidence type="ECO:0000259" key="1">
    <source>
        <dbReference type="Pfam" id="PF01208"/>
    </source>
</evidence>
<dbReference type="EMBL" id="BRLB01000003">
    <property type="protein sequence ID" value="GKX29240.1"/>
    <property type="molecule type" value="Genomic_DNA"/>
</dbReference>
<dbReference type="SUPFAM" id="SSF51726">
    <property type="entry name" value="UROD/MetE-like"/>
    <property type="match status" value="1"/>
</dbReference>
<dbReference type="PANTHER" id="PTHR47099:SF1">
    <property type="entry name" value="METHYLCOBAMIDE:COM METHYLTRANSFERASE MTBA"/>
    <property type="match status" value="1"/>
</dbReference>
<reference evidence="2" key="1">
    <citation type="submission" date="2022-06" db="EMBL/GenBank/DDBJ databases">
        <title>Vallitalea longa sp. nov., an anaerobic bacterium isolated from marine sediment.</title>
        <authorList>
            <person name="Hirano S."/>
            <person name="Terahara T."/>
            <person name="Mori K."/>
            <person name="Hamada M."/>
            <person name="Matsumoto R."/>
            <person name="Kobayashi T."/>
        </authorList>
    </citation>
    <scope>NUCLEOTIDE SEQUENCE</scope>
    <source>
        <strain evidence="2">SH18-1</strain>
    </source>
</reference>
<comment type="caution">
    <text evidence="2">The sequence shown here is derived from an EMBL/GenBank/DDBJ whole genome shotgun (WGS) entry which is preliminary data.</text>
</comment>
<dbReference type="InterPro" id="IPR000257">
    <property type="entry name" value="Uroporphyrinogen_deCOase"/>
</dbReference>
<proteinExistence type="predicted"/>
<feature type="domain" description="Uroporphyrinogen decarboxylase (URO-D)" evidence="1">
    <location>
        <begin position="153"/>
        <end position="352"/>
    </location>
</feature>
<dbReference type="GO" id="GO:0004853">
    <property type="term" value="F:uroporphyrinogen decarboxylase activity"/>
    <property type="evidence" value="ECO:0007669"/>
    <property type="project" value="InterPro"/>
</dbReference>
<dbReference type="Proteomes" id="UP001144256">
    <property type="component" value="Unassembled WGS sequence"/>
</dbReference>
<dbReference type="Pfam" id="PF01208">
    <property type="entry name" value="URO-D"/>
    <property type="match status" value="1"/>
</dbReference>
<name>A0A9W5YAV7_9FIRM</name>
<sequence>MTKKDNLISLIQRKGYEEAPVFFNLCPSLVKKYEEKTKSNIPYQEYFDMSWRDIEDRKLINHDTEKYRSYYNFPLKEGTTIDDWGVAHEPGSEAAMHMTYMRHPMKDLTTMEELESYPFPDFANADSSHQRSQCDAYHSMGLAAMGNMQCTIWELSWYLRSMEQLMMDMIADPDKAAFILDRVTELSIIRAISFVEAGADILFFGDDVGMQNSIMLSEDMYVNWLKPRLKKIIDTVKKINPDIIIFYHSCGFITPFIPHLIDAGVDVLNPIQPECMAFDEIHKKYSDQISFFGTIGTQTTMPFGTPKEIKDEVIKNLTLAGKKGGLICAPTHLLEPEVPWENILAYVEACRNFKPTK</sequence>
<dbReference type="InterPro" id="IPR052024">
    <property type="entry name" value="Methanogen_methyltrans"/>
</dbReference>
<dbReference type="RefSeq" id="WP_281814610.1">
    <property type="nucleotide sequence ID" value="NZ_BRLB01000003.1"/>
</dbReference>
<accession>A0A9W5YAV7</accession>
<evidence type="ECO:0000313" key="2">
    <source>
        <dbReference type="EMBL" id="GKX29240.1"/>
    </source>
</evidence>
<organism evidence="2 3">
    <name type="scientific">Vallitalea longa</name>
    <dbReference type="NCBI Taxonomy" id="2936439"/>
    <lineage>
        <taxon>Bacteria</taxon>
        <taxon>Bacillati</taxon>
        <taxon>Bacillota</taxon>
        <taxon>Clostridia</taxon>
        <taxon>Lachnospirales</taxon>
        <taxon>Vallitaleaceae</taxon>
        <taxon>Vallitalea</taxon>
    </lineage>
</organism>
<dbReference type="InterPro" id="IPR038071">
    <property type="entry name" value="UROD/MetE-like_sf"/>
</dbReference>
<dbReference type="AlphaFoldDB" id="A0A9W5YAV7"/>
<dbReference type="PANTHER" id="PTHR47099">
    <property type="entry name" value="METHYLCOBAMIDE:COM METHYLTRANSFERASE MTBA"/>
    <property type="match status" value="1"/>
</dbReference>
<gene>
    <name evidence="2" type="ORF">SH1V18_17200</name>
</gene>
<keyword evidence="3" id="KW-1185">Reference proteome</keyword>
<evidence type="ECO:0000313" key="3">
    <source>
        <dbReference type="Proteomes" id="UP001144256"/>
    </source>
</evidence>
<dbReference type="GO" id="GO:0006779">
    <property type="term" value="P:porphyrin-containing compound biosynthetic process"/>
    <property type="evidence" value="ECO:0007669"/>
    <property type="project" value="InterPro"/>
</dbReference>